<dbReference type="AlphaFoldDB" id="X0V5S3"/>
<feature type="non-terminal residue" evidence="2">
    <location>
        <position position="273"/>
    </location>
</feature>
<protein>
    <recommendedName>
        <fullName evidence="1">Novel STAND NTPase 1 domain-containing protein</fullName>
    </recommendedName>
</protein>
<proteinExistence type="predicted"/>
<organism evidence="2">
    <name type="scientific">marine sediment metagenome</name>
    <dbReference type="NCBI Taxonomy" id="412755"/>
    <lineage>
        <taxon>unclassified sequences</taxon>
        <taxon>metagenomes</taxon>
        <taxon>ecological metagenomes</taxon>
    </lineage>
</organism>
<feature type="domain" description="Novel STAND NTPase 1" evidence="1">
    <location>
        <begin position="4"/>
        <end position="207"/>
    </location>
</feature>
<dbReference type="InterPro" id="IPR049052">
    <property type="entry name" value="nSTAND1"/>
</dbReference>
<comment type="caution">
    <text evidence="2">The sequence shown here is derived from an EMBL/GenBank/DDBJ whole genome shotgun (WGS) entry which is preliminary data.</text>
</comment>
<evidence type="ECO:0000313" key="2">
    <source>
        <dbReference type="EMBL" id="GAG13534.1"/>
    </source>
</evidence>
<name>X0V5S3_9ZZZZ</name>
<gene>
    <name evidence="2" type="ORF">S01H1_33896</name>
</gene>
<reference evidence="2" key="1">
    <citation type="journal article" date="2014" name="Front. Microbiol.">
        <title>High frequency of phylogenetically diverse reductive dehalogenase-homologous genes in deep subseafloor sedimentary metagenomes.</title>
        <authorList>
            <person name="Kawai M."/>
            <person name="Futagami T."/>
            <person name="Toyoda A."/>
            <person name="Takaki Y."/>
            <person name="Nishi S."/>
            <person name="Hori S."/>
            <person name="Arai W."/>
            <person name="Tsubouchi T."/>
            <person name="Morono Y."/>
            <person name="Uchiyama I."/>
            <person name="Ito T."/>
            <person name="Fujiyama A."/>
            <person name="Inagaki F."/>
            <person name="Takami H."/>
        </authorList>
    </citation>
    <scope>NUCLEOTIDE SEQUENCE</scope>
    <source>
        <strain evidence="2">Expedition CK06-06</strain>
    </source>
</reference>
<sequence>MTKASAVTVTPLAPDELERAIVAPAHAAAVDFEQGLVPEIMADTAQSAGALPLLQYALTELYERRSEDMITRASYHELGGAVGALSSRADELLGSMSSSEQETARRLFSRLVTIGEGAADTRRRVTRAELGYDSEMAAVIETLGAARLLSFDRDAETREPTVEVAHEALISQWPTLRRWIDTDREGLRIHHHLTVAASEWEAAAHDPGELYRGGRLETTVEWAGTHHLDLNPAESEFLDASGQLHQAELDRESRRTRRLRLLLAGAGVVAVIA</sequence>
<dbReference type="Pfam" id="PF20703">
    <property type="entry name" value="nSTAND1"/>
    <property type="match status" value="1"/>
</dbReference>
<accession>X0V5S3</accession>
<evidence type="ECO:0000259" key="1">
    <source>
        <dbReference type="Pfam" id="PF20703"/>
    </source>
</evidence>
<dbReference type="EMBL" id="BARS01021070">
    <property type="protein sequence ID" value="GAG13534.1"/>
    <property type="molecule type" value="Genomic_DNA"/>
</dbReference>